<comment type="caution">
    <text evidence="1">The sequence shown here is derived from an EMBL/GenBank/DDBJ whole genome shotgun (WGS) entry which is preliminary data.</text>
</comment>
<dbReference type="RefSeq" id="WP_123262923.1">
    <property type="nucleotide sequence ID" value="NZ_RJTX01000002.1"/>
</dbReference>
<organism evidence="1 3">
    <name type="scientific">Chryseobacterium daecheongense</name>
    <dbReference type="NCBI Taxonomy" id="192389"/>
    <lineage>
        <taxon>Bacteria</taxon>
        <taxon>Pseudomonadati</taxon>
        <taxon>Bacteroidota</taxon>
        <taxon>Flavobacteriia</taxon>
        <taxon>Flavobacteriales</taxon>
        <taxon>Weeksellaceae</taxon>
        <taxon>Chryseobacterium group</taxon>
        <taxon>Chryseobacterium</taxon>
    </lineage>
</organism>
<protein>
    <submittedName>
        <fullName evidence="1">Uncharacterized protein</fullName>
    </submittedName>
</protein>
<dbReference type="Proteomes" id="UP000295709">
    <property type="component" value="Unassembled WGS sequence"/>
</dbReference>
<reference evidence="1 3" key="1">
    <citation type="submission" date="2018-11" db="EMBL/GenBank/DDBJ databases">
        <title>Proposal to divide the Flavobacteriaceae and reorganize its genera based on Amino Acid Identity values calculated from whole genome sequences.</title>
        <authorList>
            <person name="Nicholson A.C."/>
            <person name="Gulvik C.A."/>
            <person name="Whitney A.M."/>
            <person name="Humrighouse B.W."/>
            <person name="Bell M."/>
            <person name="Holmes B."/>
            <person name="Steigerwalt A."/>
            <person name="Villarma A."/>
            <person name="Sheth M."/>
            <person name="Batra D."/>
            <person name="Pryor J."/>
            <person name="Bernardet J.-F."/>
            <person name="Hugo C."/>
            <person name="Kampfer P."/>
            <person name="Newman J."/>
            <person name="Mcquiston J.R."/>
        </authorList>
    </citation>
    <scope>NUCLEOTIDE SEQUENCE [LARGE SCALE GENOMIC DNA]</scope>
    <source>
        <strain evidence="1 3">DSM 15235</strain>
    </source>
</reference>
<dbReference type="EMBL" id="RJTX01000002">
    <property type="protein sequence ID" value="ROH97707.1"/>
    <property type="molecule type" value="Genomic_DNA"/>
</dbReference>
<keyword evidence="4" id="KW-1185">Reference proteome</keyword>
<gene>
    <name evidence="2" type="ORF">BCF50_2089</name>
    <name evidence="1" type="ORF">EGI05_10035</name>
</gene>
<dbReference type="EMBL" id="SOQW01000002">
    <property type="protein sequence ID" value="TDX93132.1"/>
    <property type="molecule type" value="Genomic_DNA"/>
</dbReference>
<evidence type="ECO:0000313" key="4">
    <source>
        <dbReference type="Proteomes" id="UP000295709"/>
    </source>
</evidence>
<evidence type="ECO:0000313" key="2">
    <source>
        <dbReference type="EMBL" id="TDX93132.1"/>
    </source>
</evidence>
<reference evidence="2 4" key="2">
    <citation type="submission" date="2019-03" db="EMBL/GenBank/DDBJ databases">
        <title>Genomic Encyclopedia of Archaeal and Bacterial Type Strains, Phase II (KMG-II): from individual species to whole genera.</title>
        <authorList>
            <person name="Goeker M."/>
        </authorList>
    </citation>
    <scope>NUCLEOTIDE SEQUENCE [LARGE SCALE GENOMIC DNA]</scope>
    <source>
        <strain evidence="2 4">DSM 15235</strain>
    </source>
</reference>
<evidence type="ECO:0000313" key="3">
    <source>
        <dbReference type="Proteomes" id="UP000269375"/>
    </source>
</evidence>
<dbReference type="Pfam" id="PF20329">
    <property type="entry name" value="DUF6624"/>
    <property type="match status" value="1"/>
</dbReference>
<proteinExistence type="predicted"/>
<name>A0A3N0VY90_9FLAO</name>
<dbReference type="InterPro" id="IPR046732">
    <property type="entry name" value="DUF6624"/>
</dbReference>
<dbReference type="OrthoDB" id="2989458at2"/>
<dbReference type="AlphaFoldDB" id="A0A3N0VY90"/>
<sequence>MNTKFSEELIRLAKKDLQVRERLLSENKLSDGYHPEMEKIHKENARHLRHIIEQIGFPTISKVGKEASEAAWLIIQHSISDPEFMKSSYQMMFEHQSDINLKHLAFLFDRIQFFQGKPQKFGTQLNSDGSIYPVINKDEINELRKKHLLPELSQKEIDKILPIEQIESIESQNPDYIAWRQKVGWK</sequence>
<evidence type="ECO:0000313" key="1">
    <source>
        <dbReference type="EMBL" id="ROH97707.1"/>
    </source>
</evidence>
<accession>A0A3N0VY90</accession>
<dbReference type="Proteomes" id="UP000269375">
    <property type="component" value="Unassembled WGS sequence"/>
</dbReference>